<feature type="transmembrane region" description="Helical" evidence="2">
    <location>
        <begin position="54"/>
        <end position="76"/>
    </location>
</feature>
<gene>
    <name evidence="3" type="ORF">CEXT_335841</name>
</gene>
<keyword evidence="4" id="KW-1185">Reference proteome</keyword>
<dbReference type="Proteomes" id="UP001054945">
    <property type="component" value="Unassembled WGS sequence"/>
</dbReference>
<evidence type="ECO:0000256" key="1">
    <source>
        <dbReference type="SAM" id="MobiDB-lite"/>
    </source>
</evidence>
<keyword evidence="2" id="KW-1133">Transmembrane helix</keyword>
<keyword evidence="2" id="KW-0472">Membrane</keyword>
<keyword evidence="2" id="KW-0812">Transmembrane</keyword>
<sequence>MATSTNLDSTMPDVPENILKQPARGKENPAHKLRRKCDLLLEAFAPDHERIPNWIEIVVFVQPLCPLWTTFFLAVFCRNNKKKNMAERSKSGKKEE</sequence>
<comment type="caution">
    <text evidence="3">The sequence shown here is derived from an EMBL/GenBank/DDBJ whole genome shotgun (WGS) entry which is preliminary data.</text>
</comment>
<evidence type="ECO:0000313" key="4">
    <source>
        <dbReference type="Proteomes" id="UP001054945"/>
    </source>
</evidence>
<reference evidence="3 4" key="1">
    <citation type="submission" date="2021-06" db="EMBL/GenBank/DDBJ databases">
        <title>Caerostris extrusa draft genome.</title>
        <authorList>
            <person name="Kono N."/>
            <person name="Arakawa K."/>
        </authorList>
    </citation>
    <scope>NUCLEOTIDE SEQUENCE [LARGE SCALE GENOMIC DNA]</scope>
</reference>
<feature type="region of interest" description="Disordered" evidence="1">
    <location>
        <begin position="1"/>
        <end position="31"/>
    </location>
</feature>
<evidence type="ECO:0000313" key="3">
    <source>
        <dbReference type="EMBL" id="GIX66784.1"/>
    </source>
</evidence>
<name>A0AAV4M435_CAEEX</name>
<proteinExistence type="predicted"/>
<dbReference type="AlphaFoldDB" id="A0AAV4M435"/>
<dbReference type="EMBL" id="BPLR01019339">
    <property type="protein sequence ID" value="GIX66784.1"/>
    <property type="molecule type" value="Genomic_DNA"/>
</dbReference>
<accession>A0AAV4M435</accession>
<protein>
    <submittedName>
        <fullName evidence="3">Uncharacterized protein</fullName>
    </submittedName>
</protein>
<organism evidence="3 4">
    <name type="scientific">Caerostris extrusa</name>
    <name type="common">Bark spider</name>
    <name type="synonym">Caerostris bankana</name>
    <dbReference type="NCBI Taxonomy" id="172846"/>
    <lineage>
        <taxon>Eukaryota</taxon>
        <taxon>Metazoa</taxon>
        <taxon>Ecdysozoa</taxon>
        <taxon>Arthropoda</taxon>
        <taxon>Chelicerata</taxon>
        <taxon>Arachnida</taxon>
        <taxon>Araneae</taxon>
        <taxon>Araneomorphae</taxon>
        <taxon>Entelegynae</taxon>
        <taxon>Araneoidea</taxon>
        <taxon>Araneidae</taxon>
        <taxon>Caerostris</taxon>
    </lineage>
</organism>
<evidence type="ECO:0000256" key="2">
    <source>
        <dbReference type="SAM" id="Phobius"/>
    </source>
</evidence>